<keyword evidence="4" id="KW-0560">Oxidoreductase</keyword>
<dbReference type="AlphaFoldDB" id="A0A7X0JQL8"/>
<comment type="cofactor">
    <cofactor evidence="1">
        <name>Fe cation</name>
        <dbReference type="ChEBI" id="CHEBI:24875"/>
    </cofactor>
</comment>
<protein>
    <submittedName>
        <fullName evidence="8">Phenylpropionate dioxygenase-like ring-hydroxylating dioxygenase large terminal subunit</fullName>
    </submittedName>
</protein>
<gene>
    <name evidence="8" type="ORF">HNR48_000723</name>
</gene>
<dbReference type="CDD" id="cd03469">
    <property type="entry name" value="Rieske_RO_Alpha_N"/>
    <property type="match status" value="1"/>
</dbReference>
<dbReference type="FunCoup" id="A0A7X0JQL8">
    <property type="interactions" value="73"/>
</dbReference>
<dbReference type="EMBL" id="JACHHT010000001">
    <property type="protein sequence ID" value="MBB6520445.1"/>
    <property type="molecule type" value="Genomic_DNA"/>
</dbReference>
<dbReference type="Gene3D" id="3.90.380.10">
    <property type="entry name" value="Naphthalene 1,2-dioxygenase Alpha Subunit, Chain A, domain 1"/>
    <property type="match status" value="1"/>
</dbReference>
<dbReference type="InterPro" id="IPR036922">
    <property type="entry name" value="Rieske_2Fe-2S_sf"/>
</dbReference>
<dbReference type="Pfam" id="PF00848">
    <property type="entry name" value="Ring_hydroxyl_A"/>
    <property type="match status" value="1"/>
</dbReference>
<dbReference type="InterPro" id="IPR001663">
    <property type="entry name" value="Rng_hydr_dOase-A"/>
</dbReference>
<evidence type="ECO:0000259" key="7">
    <source>
        <dbReference type="PROSITE" id="PS51296"/>
    </source>
</evidence>
<feature type="domain" description="Rieske" evidence="7">
    <location>
        <begin position="54"/>
        <end position="162"/>
    </location>
</feature>
<dbReference type="Pfam" id="PF00355">
    <property type="entry name" value="Rieske"/>
    <property type="match status" value="1"/>
</dbReference>
<keyword evidence="5" id="KW-0408">Iron</keyword>
<keyword evidence="9" id="KW-1185">Reference proteome</keyword>
<accession>A0A7X0JQL8</accession>
<keyword evidence="6" id="KW-0411">Iron-sulfur</keyword>
<dbReference type="PRINTS" id="PR00090">
    <property type="entry name" value="RNGDIOXGNASE"/>
</dbReference>
<sequence length="387" mass="44875">MERQAEINLIKEILSYEADKSTDMQSHCSSIAVDCYTRDDQFEQEQQLFKEMPIIVGHGSQVPEAGDYFTRDICQVPIIVLRQKDGSLKAFINVCKHRGGRLARKSSGQGLRTLVCQYHAWTYETNGKLRGVPHRDGFSDMPDRCKSLTELPLCERFGFIWLRLSPITVEDQDGGFENTLNQLLGDTIIGDLEGYQMDSHVVFDPKDFHRPINWKLAVDTFMENYHVRKTHKETIDFMFLDTVGSYKQFGLQQRNLYPKKTMTGLREKDESEWHIREHGNFLYLLFPNTLLLIEPDHINVSIVYPDGIGHTQLINFTLLPEKPSEKGIAYFRKNNEILYRALEEDFSMALDVQQGLHSGACEEFLHGRFEQGLRYFHENIDQLLAKR</sequence>
<evidence type="ECO:0000256" key="4">
    <source>
        <dbReference type="ARBA" id="ARBA00023002"/>
    </source>
</evidence>
<evidence type="ECO:0000256" key="5">
    <source>
        <dbReference type="ARBA" id="ARBA00023004"/>
    </source>
</evidence>
<evidence type="ECO:0000256" key="3">
    <source>
        <dbReference type="ARBA" id="ARBA00022723"/>
    </source>
</evidence>
<dbReference type="RefSeq" id="WP_166851260.1">
    <property type="nucleotide sequence ID" value="NZ_JAAONY010000001.1"/>
</dbReference>
<dbReference type="GO" id="GO:0005506">
    <property type="term" value="F:iron ion binding"/>
    <property type="evidence" value="ECO:0007669"/>
    <property type="project" value="InterPro"/>
</dbReference>
<dbReference type="SUPFAM" id="SSF50022">
    <property type="entry name" value="ISP domain"/>
    <property type="match status" value="1"/>
</dbReference>
<dbReference type="InParanoid" id="A0A7X0JQL8"/>
<proteinExistence type="predicted"/>
<dbReference type="InterPro" id="IPR017941">
    <property type="entry name" value="Rieske_2Fe-2S"/>
</dbReference>
<dbReference type="InterPro" id="IPR015879">
    <property type="entry name" value="Ring_hydroxy_dOase_asu_C_dom"/>
</dbReference>
<dbReference type="PANTHER" id="PTHR43756">
    <property type="entry name" value="CHOLINE MONOOXYGENASE, CHLOROPLASTIC"/>
    <property type="match status" value="1"/>
</dbReference>
<evidence type="ECO:0000313" key="8">
    <source>
        <dbReference type="EMBL" id="MBB6520445.1"/>
    </source>
</evidence>
<dbReference type="Proteomes" id="UP000528457">
    <property type="component" value="Unassembled WGS sequence"/>
</dbReference>
<keyword evidence="2" id="KW-0001">2Fe-2S</keyword>
<dbReference type="GO" id="GO:0051213">
    <property type="term" value="F:dioxygenase activity"/>
    <property type="evidence" value="ECO:0007669"/>
    <property type="project" value="UniProtKB-KW"/>
</dbReference>
<keyword evidence="3" id="KW-0479">Metal-binding</keyword>
<comment type="caution">
    <text evidence="8">The sequence shown here is derived from an EMBL/GenBank/DDBJ whole genome shotgun (WGS) entry which is preliminary data.</text>
</comment>
<reference evidence="8 9" key="1">
    <citation type="submission" date="2020-08" db="EMBL/GenBank/DDBJ databases">
        <title>Genomic Encyclopedia of Type Strains, Phase IV (KMG-IV): sequencing the most valuable type-strain genomes for metagenomic binning, comparative biology and taxonomic classification.</title>
        <authorList>
            <person name="Goeker M."/>
        </authorList>
    </citation>
    <scope>NUCLEOTIDE SEQUENCE [LARGE SCALE GENOMIC DNA]</scope>
    <source>
        <strain evidence="8 9">DSM 22368</strain>
    </source>
</reference>
<evidence type="ECO:0000256" key="1">
    <source>
        <dbReference type="ARBA" id="ARBA00001962"/>
    </source>
</evidence>
<evidence type="ECO:0000256" key="6">
    <source>
        <dbReference type="ARBA" id="ARBA00023014"/>
    </source>
</evidence>
<evidence type="ECO:0000313" key="9">
    <source>
        <dbReference type="Proteomes" id="UP000528457"/>
    </source>
</evidence>
<dbReference type="PROSITE" id="PS51296">
    <property type="entry name" value="RIESKE"/>
    <property type="match status" value="1"/>
</dbReference>
<name>A0A7X0JQL8_9GAMM</name>
<dbReference type="Gene3D" id="2.102.10.10">
    <property type="entry name" value="Rieske [2Fe-2S] iron-sulphur domain"/>
    <property type="match status" value="1"/>
</dbReference>
<keyword evidence="8" id="KW-0223">Dioxygenase</keyword>
<dbReference type="PANTHER" id="PTHR43756:SF5">
    <property type="entry name" value="CHOLINE MONOOXYGENASE, CHLOROPLASTIC"/>
    <property type="match status" value="1"/>
</dbReference>
<dbReference type="SUPFAM" id="SSF55961">
    <property type="entry name" value="Bet v1-like"/>
    <property type="match status" value="1"/>
</dbReference>
<evidence type="ECO:0000256" key="2">
    <source>
        <dbReference type="ARBA" id="ARBA00022714"/>
    </source>
</evidence>
<organism evidence="8 9">
    <name type="scientific">Pseudoteredinibacter isoporae</name>
    <dbReference type="NCBI Taxonomy" id="570281"/>
    <lineage>
        <taxon>Bacteria</taxon>
        <taxon>Pseudomonadati</taxon>
        <taxon>Pseudomonadota</taxon>
        <taxon>Gammaproteobacteria</taxon>
        <taxon>Cellvibrionales</taxon>
        <taxon>Cellvibrionaceae</taxon>
        <taxon>Pseudoteredinibacter</taxon>
    </lineage>
</organism>
<dbReference type="GO" id="GO:0051537">
    <property type="term" value="F:2 iron, 2 sulfur cluster binding"/>
    <property type="evidence" value="ECO:0007669"/>
    <property type="project" value="UniProtKB-KW"/>
</dbReference>